<evidence type="ECO:0000256" key="4">
    <source>
        <dbReference type="ARBA" id="ARBA00023157"/>
    </source>
</evidence>
<feature type="domain" description="EGF-like" evidence="7">
    <location>
        <begin position="85"/>
        <end position="116"/>
    </location>
</feature>
<evidence type="ECO:0000256" key="3">
    <source>
        <dbReference type="ARBA" id="ARBA00022737"/>
    </source>
</evidence>
<dbReference type="PROSITE" id="PS00022">
    <property type="entry name" value="EGF_1"/>
    <property type="match status" value="4"/>
</dbReference>
<evidence type="ECO:0000313" key="8">
    <source>
        <dbReference type="EnsemblMetazoa" id="G6746.6:cds"/>
    </source>
</evidence>
<keyword evidence="9" id="KW-1185">Reference proteome</keyword>
<dbReference type="GO" id="GO:0005044">
    <property type="term" value="F:scavenger receptor activity"/>
    <property type="evidence" value="ECO:0007669"/>
    <property type="project" value="InterPro"/>
</dbReference>
<keyword evidence="4" id="KW-1015">Disulfide bond</keyword>
<dbReference type="InterPro" id="IPR000742">
    <property type="entry name" value="EGF"/>
</dbReference>
<dbReference type="EnsemblMetazoa" id="G6746.6">
    <property type="protein sequence ID" value="G6746.6:cds"/>
    <property type="gene ID" value="G6746"/>
</dbReference>
<dbReference type="EnsemblMetazoa" id="G6746.1">
    <property type="protein sequence ID" value="G6746.1:cds"/>
    <property type="gene ID" value="G6746"/>
</dbReference>
<dbReference type="SMART" id="SM00180">
    <property type="entry name" value="EGF_Lam"/>
    <property type="match status" value="3"/>
</dbReference>
<dbReference type="EnsemblMetazoa" id="G6746.9">
    <property type="protein sequence ID" value="G6746.9:cds"/>
    <property type="gene ID" value="G6746"/>
</dbReference>
<evidence type="ECO:0000256" key="2">
    <source>
        <dbReference type="ARBA" id="ARBA00022729"/>
    </source>
</evidence>
<dbReference type="PRINTS" id="PR00011">
    <property type="entry name" value="EGFLAMININ"/>
</dbReference>
<evidence type="ECO:0000259" key="7">
    <source>
        <dbReference type="PROSITE" id="PS50026"/>
    </source>
</evidence>
<evidence type="ECO:0000313" key="9">
    <source>
        <dbReference type="Proteomes" id="UP000005408"/>
    </source>
</evidence>
<dbReference type="PROSITE" id="PS50026">
    <property type="entry name" value="EGF_3"/>
    <property type="match status" value="1"/>
</dbReference>
<dbReference type="PANTHER" id="PTHR24043:SF8">
    <property type="entry name" value="EGF-LIKE DOMAIN-CONTAINING PROTEIN"/>
    <property type="match status" value="1"/>
</dbReference>
<dbReference type="Proteomes" id="UP000005408">
    <property type="component" value="Unassembled WGS sequence"/>
</dbReference>
<dbReference type="EnsemblMetazoa" id="G6746.14">
    <property type="protein sequence ID" value="G6746.14:cds"/>
    <property type="gene ID" value="G6746"/>
</dbReference>
<keyword evidence="2" id="KW-0732">Signal</keyword>
<dbReference type="InterPro" id="IPR002049">
    <property type="entry name" value="LE_dom"/>
</dbReference>
<accession>A0A8W8NFP8</accession>
<dbReference type="AlphaFoldDB" id="A0A8W8NFP8"/>
<reference evidence="8" key="1">
    <citation type="submission" date="2022-08" db="UniProtKB">
        <authorList>
            <consortium name="EnsemblMetazoa"/>
        </authorList>
    </citation>
    <scope>IDENTIFICATION</scope>
    <source>
        <strain evidence="8">05x7-T-G4-1.051#20</strain>
    </source>
</reference>
<keyword evidence="3" id="KW-0677">Repeat</keyword>
<organism evidence="8 9">
    <name type="scientific">Magallana gigas</name>
    <name type="common">Pacific oyster</name>
    <name type="synonym">Crassostrea gigas</name>
    <dbReference type="NCBI Taxonomy" id="29159"/>
    <lineage>
        <taxon>Eukaryota</taxon>
        <taxon>Metazoa</taxon>
        <taxon>Spiralia</taxon>
        <taxon>Lophotrochozoa</taxon>
        <taxon>Mollusca</taxon>
        <taxon>Bivalvia</taxon>
        <taxon>Autobranchia</taxon>
        <taxon>Pteriomorphia</taxon>
        <taxon>Ostreida</taxon>
        <taxon>Ostreoidea</taxon>
        <taxon>Ostreidae</taxon>
        <taxon>Magallana</taxon>
    </lineage>
</organism>
<comment type="caution">
    <text evidence="5">Lacks conserved residue(s) required for the propagation of feature annotation.</text>
</comment>
<dbReference type="Gene3D" id="2.170.300.10">
    <property type="entry name" value="Tie2 ligand-binding domain superfamily"/>
    <property type="match status" value="2"/>
</dbReference>
<evidence type="ECO:0000256" key="5">
    <source>
        <dbReference type="PROSITE-ProRule" id="PRU00076"/>
    </source>
</evidence>
<keyword evidence="6" id="KW-0472">Membrane</keyword>
<dbReference type="EnsemblMetazoa" id="G6746.10">
    <property type="protein sequence ID" value="G6746.10:cds"/>
    <property type="gene ID" value="G6746"/>
</dbReference>
<dbReference type="PANTHER" id="PTHR24043">
    <property type="entry name" value="SCAVENGER RECEPTOR CLASS F"/>
    <property type="match status" value="1"/>
</dbReference>
<keyword evidence="6" id="KW-1133">Transmembrane helix</keyword>
<dbReference type="SMART" id="SM00181">
    <property type="entry name" value="EGF"/>
    <property type="match status" value="5"/>
</dbReference>
<proteinExistence type="predicted"/>
<dbReference type="FunFam" id="2.170.300.10:FF:000041">
    <property type="entry name" value="Tyrosine protein kinase receptor tie-1, putative"/>
    <property type="match status" value="1"/>
</dbReference>
<sequence>MSRVDFAYQYFDVCCPGYIELNNGTCLRGCAEGKYGTECERDCNCQGHAYPGCDIDTGNCTCLPGWTGSDCNKVCPNGWFGSNCSSECLCKNNATCSPIGGACNCTTPGWTGQFCQEECNSTRFGRNCQENCTCGVNETCSRFDGLCACIAGKTGVNCSEDCPAYRFGPNCTNSCSCAHSTGCDAVTGKCICDVGYTGEQCNEVCSSGTYGAGCNQTCNCTGAEVCEPDTGECISRCVCHEEGTANCNSLYDSCRCLPYHNHTCHDENVFLKERCRDVCECSSPTDTCCVSNSSMCQCKDGWTGRKCSTACPQGTFGRKCYGICNCSADELCHHVSGNCISLDTAEAQISAYPRKGYIFWIFCGIIFVLLVALTTGLAIYLRRLRPIPKVTRNHSPCKDMSCCECFKPHNKRASITRRYTELHEDLSWVTSDSDYDHLSRPGQAKSELQIDFDPTYNRTSETGDEYGTTALPCGSNIVTSEDEYSHIKGNEQAANSIYDTSQRTKVQVDENVYSGDNSSVIF</sequence>
<name>A0A8W8NFP8_MAGGI</name>
<protein>
    <recommendedName>
        <fullName evidence="7">EGF-like domain-containing protein</fullName>
    </recommendedName>
</protein>
<keyword evidence="6" id="KW-0812">Transmembrane</keyword>
<keyword evidence="1 5" id="KW-0245">EGF-like domain</keyword>
<dbReference type="InterPro" id="IPR042635">
    <property type="entry name" value="MEGF10/SREC1/2-like"/>
</dbReference>
<evidence type="ECO:0000256" key="1">
    <source>
        <dbReference type="ARBA" id="ARBA00022536"/>
    </source>
</evidence>
<feature type="transmembrane region" description="Helical" evidence="6">
    <location>
        <begin position="357"/>
        <end position="381"/>
    </location>
</feature>
<evidence type="ECO:0000256" key="6">
    <source>
        <dbReference type="SAM" id="Phobius"/>
    </source>
</evidence>